<gene>
    <name evidence="1" type="ORF">HN018_03650</name>
</gene>
<dbReference type="EMBL" id="CP053708">
    <property type="protein sequence ID" value="QKE89249.1"/>
    <property type="molecule type" value="Genomic_DNA"/>
</dbReference>
<keyword evidence="2" id="KW-1185">Reference proteome</keyword>
<evidence type="ECO:0000313" key="1">
    <source>
        <dbReference type="EMBL" id="QKE89249.1"/>
    </source>
</evidence>
<reference evidence="1 2" key="1">
    <citation type="journal article" date="2014" name="World J. Microbiol. Biotechnol.">
        <title>Biodiversity and physiological characteristics of Antarctic and Arctic lichens-associated bacteria.</title>
        <authorList>
            <person name="Lee Y.M."/>
            <person name="Kim E.H."/>
            <person name="Lee H.K."/>
            <person name="Hong S.G."/>
        </authorList>
    </citation>
    <scope>NUCLEOTIDE SEQUENCE [LARGE SCALE GENOMIC DNA]</scope>
    <source>
        <strain evidence="1 2">PAMC 26569</strain>
    </source>
</reference>
<organism evidence="1 2">
    <name type="scientific">Lichenicola cladoniae</name>
    <dbReference type="NCBI Taxonomy" id="1484109"/>
    <lineage>
        <taxon>Bacteria</taxon>
        <taxon>Pseudomonadati</taxon>
        <taxon>Pseudomonadota</taxon>
        <taxon>Alphaproteobacteria</taxon>
        <taxon>Acetobacterales</taxon>
        <taxon>Acetobacteraceae</taxon>
        <taxon>Lichenicola</taxon>
    </lineage>
</organism>
<protein>
    <recommendedName>
        <fullName evidence="3">Recombinase zinc beta ribbon domain-containing protein</fullName>
    </recommendedName>
</protein>
<evidence type="ECO:0008006" key="3">
    <source>
        <dbReference type="Google" id="ProtNLM"/>
    </source>
</evidence>
<name>A0A6M8HLM0_9PROT</name>
<dbReference type="Proteomes" id="UP000500767">
    <property type="component" value="Chromosome"/>
</dbReference>
<evidence type="ECO:0000313" key="2">
    <source>
        <dbReference type="Proteomes" id="UP000500767"/>
    </source>
</evidence>
<dbReference type="KEGG" id="lck:HN018_03650"/>
<accession>A0A6M8HLM0</accession>
<dbReference type="RefSeq" id="WP_171837750.1">
    <property type="nucleotide sequence ID" value="NZ_CP053708.1"/>
</dbReference>
<proteinExistence type="predicted"/>
<sequence>MRRVSTPLVPRPSWSKQRPRYLFSGLMHCGVCGGGFSKISAAHFGCSTACNEGPTIFGNLHTIRRDTLADRVPHTLRDRLMDLTLYKVFAETCALEWKRAQGNVVAELPQTRLSC</sequence>
<dbReference type="AlphaFoldDB" id="A0A6M8HLM0"/>